<dbReference type="PROSITE" id="PS00107">
    <property type="entry name" value="PROTEIN_KINASE_ATP"/>
    <property type="match status" value="1"/>
</dbReference>
<dbReference type="SMART" id="SM00220">
    <property type="entry name" value="S_TKc"/>
    <property type="match status" value="1"/>
</dbReference>
<keyword evidence="4" id="KW-0418">Kinase</keyword>
<evidence type="ECO:0000256" key="1">
    <source>
        <dbReference type="ARBA" id="ARBA00022741"/>
    </source>
</evidence>
<dbReference type="GO" id="GO:0005524">
    <property type="term" value="F:ATP binding"/>
    <property type="evidence" value="ECO:0007669"/>
    <property type="project" value="UniProtKB-UniRule"/>
</dbReference>
<dbReference type="EMBL" id="JAIWYP010000004">
    <property type="protein sequence ID" value="KAH3840272.1"/>
    <property type="molecule type" value="Genomic_DNA"/>
</dbReference>
<dbReference type="SUPFAM" id="SSF56112">
    <property type="entry name" value="Protein kinase-like (PK-like)"/>
    <property type="match status" value="1"/>
</dbReference>
<evidence type="ECO:0000256" key="4">
    <source>
        <dbReference type="RuleBase" id="RU000304"/>
    </source>
</evidence>
<evidence type="ECO:0000259" key="5">
    <source>
        <dbReference type="PROSITE" id="PS50011"/>
    </source>
</evidence>
<dbReference type="InterPro" id="IPR011009">
    <property type="entry name" value="Kinase-like_dom_sf"/>
</dbReference>
<dbReference type="Pfam" id="PF00069">
    <property type="entry name" value="Pkinase"/>
    <property type="match status" value="1"/>
</dbReference>
<dbReference type="GO" id="GO:0004674">
    <property type="term" value="F:protein serine/threonine kinase activity"/>
    <property type="evidence" value="ECO:0007669"/>
    <property type="project" value="UniProtKB-KW"/>
</dbReference>
<evidence type="ECO:0000256" key="3">
    <source>
        <dbReference type="PROSITE-ProRule" id="PRU10141"/>
    </source>
</evidence>
<feature type="domain" description="Protein kinase" evidence="5">
    <location>
        <begin position="19"/>
        <end position="272"/>
    </location>
</feature>
<organism evidence="6 7">
    <name type="scientific">Dreissena polymorpha</name>
    <name type="common">Zebra mussel</name>
    <name type="synonym">Mytilus polymorpha</name>
    <dbReference type="NCBI Taxonomy" id="45954"/>
    <lineage>
        <taxon>Eukaryota</taxon>
        <taxon>Metazoa</taxon>
        <taxon>Spiralia</taxon>
        <taxon>Lophotrochozoa</taxon>
        <taxon>Mollusca</taxon>
        <taxon>Bivalvia</taxon>
        <taxon>Autobranchia</taxon>
        <taxon>Heteroconchia</taxon>
        <taxon>Euheterodonta</taxon>
        <taxon>Imparidentia</taxon>
        <taxon>Neoheterodontei</taxon>
        <taxon>Myida</taxon>
        <taxon>Dreissenoidea</taxon>
        <taxon>Dreissenidae</taxon>
        <taxon>Dreissena</taxon>
    </lineage>
</organism>
<evidence type="ECO:0000256" key="2">
    <source>
        <dbReference type="ARBA" id="ARBA00022840"/>
    </source>
</evidence>
<dbReference type="InterPro" id="IPR008271">
    <property type="entry name" value="Ser/Thr_kinase_AS"/>
</dbReference>
<dbReference type="Proteomes" id="UP000828390">
    <property type="component" value="Unassembled WGS sequence"/>
</dbReference>
<keyword evidence="4" id="KW-0723">Serine/threonine-protein kinase</keyword>
<reference evidence="6" key="1">
    <citation type="journal article" date="2019" name="bioRxiv">
        <title>The Genome of the Zebra Mussel, Dreissena polymorpha: A Resource for Invasive Species Research.</title>
        <authorList>
            <person name="McCartney M.A."/>
            <person name="Auch B."/>
            <person name="Kono T."/>
            <person name="Mallez S."/>
            <person name="Zhang Y."/>
            <person name="Obille A."/>
            <person name="Becker A."/>
            <person name="Abrahante J.E."/>
            <person name="Garbe J."/>
            <person name="Badalamenti J.P."/>
            <person name="Herman A."/>
            <person name="Mangelson H."/>
            <person name="Liachko I."/>
            <person name="Sullivan S."/>
            <person name="Sone E.D."/>
            <person name="Koren S."/>
            <person name="Silverstein K.A.T."/>
            <person name="Beckman K.B."/>
            <person name="Gohl D.M."/>
        </authorList>
    </citation>
    <scope>NUCLEOTIDE SEQUENCE</scope>
    <source>
        <strain evidence="6">Duluth1</strain>
        <tissue evidence="6">Whole animal</tissue>
    </source>
</reference>
<comment type="similarity">
    <text evidence="4">Belongs to the protein kinase superfamily.</text>
</comment>
<dbReference type="PROSITE" id="PS50011">
    <property type="entry name" value="PROTEIN_KINASE_DOM"/>
    <property type="match status" value="1"/>
</dbReference>
<keyword evidence="4" id="KW-0808">Transferase</keyword>
<dbReference type="OrthoDB" id="40902at2759"/>
<keyword evidence="2 3" id="KW-0067">ATP-binding</keyword>
<gene>
    <name evidence="6" type="ORF">DPMN_113719</name>
</gene>
<sequence length="340" mass="38316">MPEFWITESVKDRAFEDMYTVQKELGSGATSKVFKCTHNGTGQPWAVKIINKKVDRKVVSTEIGILLKIKHENVIRMKEIYETPTQILLVLELVTGGELFERIVNRGHYCERDAALAVKEMLVGVKYLHENGIIHRDLKPENLLYESSAAEAKLKIADFGLSKIIGAQVTTNTVCGTPGYCAPEVVKGRLYSTQVDLWSIGVIAYILLCGYEPFYHDDEQQMYKKIVKGDYEFDSPYWDNITTNAKDLISKLLKVNVKERLTADEALRHPWVRGIAASGEHMDYAQNNIKKFNARRKMKALTDAAVMLGDQFVPMTTSNITVQVSEGPMPMDWSGELGAM</sequence>
<keyword evidence="1 3" id="KW-0547">Nucleotide-binding</keyword>
<dbReference type="Gene3D" id="1.10.510.10">
    <property type="entry name" value="Transferase(Phosphotransferase) domain 1"/>
    <property type="match status" value="1"/>
</dbReference>
<feature type="binding site" evidence="3">
    <location>
        <position position="48"/>
    </location>
    <ligand>
        <name>ATP</name>
        <dbReference type="ChEBI" id="CHEBI:30616"/>
    </ligand>
</feature>
<reference evidence="6" key="2">
    <citation type="submission" date="2020-11" db="EMBL/GenBank/DDBJ databases">
        <authorList>
            <person name="McCartney M.A."/>
            <person name="Auch B."/>
            <person name="Kono T."/>
            <person name="Mallez S."/>
            <person name="Becker A."/>
            <person name="Gohl D.M."/>
            <person name="Silverstein K.A.T."/>
            <person name="Koren S."/>
            <person name="Bechman K.B."/>
            <person name="Herman A."/>
            <person name="Abrahante J.E."/>
            <person name="Garbe J."/>
        </authorList>
    </citation>
    <scope>NUCLEOTIDE SEQUENCE</scope>
    <source>
        <strain evidence="6">Duluth1</strain>
        <tissue evidence="6">Whole animal</tissue>
    </source>
</reference>
<proteinExistence type="inferred from homology"/>
<evidence type="ECO:0000313" key="7">
    <source>
        <dbReference type="Proteomes" id="UP000828390"/>
    </source>
</evidence>
<name>A0A9D4QRT0_DREPO</name>
<accession>A0A9D4QRT0</accession>
<comment type="caution">
    <text evidence="6">The sequence shown here is derived from an EMBL/GenBank/DDBJ whole genome shotgun (WGS) entry which is preliminary data.</text>
</comment>
<dbReference type="InterPro" id="IPR000719">
    <property type="entry name" value="Prot_kinase_dom"/>
</dbReference>
<protein>
    <recommendedName>
        <fullName evidence="5">Protein kinase domain-containing protein</fullName>
    </recommendedName>
</protein>
<dbReference type="PANTHER" id="PTHR24347">
    <property type="entry name" value="SERINE/THREONINE-PROTEIN KINASE"/>
    <property type="match status" value="1"/>
</dbReference>
<dbReference type="AlphaFoldDB" id="A0A9D4QRT0"/>
<dbReference type="PROSITE" id="PS00108">
    <property type="entry name" value="PROTEIN_KINASE_ST"/>
    <property type="match status" value="1"/>
</dbReference>
<keyword evidence="7" id="KW-1185">Reference proteome</keyword>
<dbReference type="InterPro" id="IPR017441">
    <property type="entry name" value="Protein_kinase_ATP_BS"/>
</dbReference>
<dbReference type="FunFam" id="1.10.510.10:FF:000255">
    <property type="entry name" value="Calcium/calmodulin-dependent protein kinase type IV"/>
    <property type="match status" value="1"/>
</dbReference>
<evidence type="ECO:0000313" key="6">
    <source>
        <dbReference type="EMBL" id="KAH3840272.1"/>
    </source>
</evidence>
<dbReference type="Gene3D" id="3.30.200.20">
    <property type="entry name" value="Phosphorylase Kinase, domain 1"/>
    <property type="match status" value="1"/>
</dbReference>